<sequence length="165" mass="19591">MILHKGEVLFRQGELGPLFRIKKGLFKVVRIHEDGSQFLFNLLYDGEFIPHHSLISPKEYHGTAIALVTSEVERIPKDEWYASLAKNPERYRNIALIMQDKLRVMQQRIDHLTAITPKERFELFEQWFKRYVPGYKLTDVLTQEEIGQFIGMRRETINRVLRSLY</sequence>
<dbReference type="InterPro" id="IPR018490">
    <property type="entry name" value="cNMP-bd_dom_sf"/>
</dbReference>
<accession>A0A1V0UPL6</accession>
<dbReference type="GO" id="GO:0005829">
    <property type="term" value="C:cytosol"/>
    <property type="evidence" value="ECO:0007669"/>
    <property type="project" value="TreeGrafter"/>
</dbReference>
<dbReference type="SUPFAM" id="SSF51206">
    <property type="entry name" value="cAMP-binding domain-like"/>
    <property type="match status" value="1"/>
</dbReference>
<evidence type="ECO:0000256" key="2">
    <source>
        <dbReference type="ARBA" id="ARBA00023125"/>
    </source>
</evidence>
<dbReference type="InterPro" id="IPR050397">
    <property type="entry name" value="Env_Response_Regulators"/>
</dbReference>
<dbReference type="Pfam" id="PF00027">
    <property type="entry name" value="cNMP_binding"/>
    <property type="match status" value="1"/>
</dbReference>
<dbReference type="EMBL" id="CP020557">
    <property type="protein sequence ID" value="ARF66898.1"/>
    <property type="molecule type" value="Genomic_DNA"/>
</dbReference>
<keyword evidence="4" id="KW-0804">Transcription</keyword>
<dbReference type="InterPro" id="IPR012318">
    <property type="entry name" value="HTH_CRP"/>
</dbReference>
<dbReference type="SUPFAM" id="SSF46785">
    <property type="entry name" value="Winged helix' DNA-binding domain"/>
    <property type="match status" value="1"/>
</dbReference>
<keyword evidence="3" id="KW-0010">Activator</keyword>
<feature type="domain" description="Cyclic nucleotide-binding" evidence="5">
    <location>
        <begin position="3"/>
        <end position="86"/>
    </location>
</feature>
<evidence type="ECO:0000313" key="8">
    <source>
        <dbReference type="Proteomes" id="UP000192727"/>
    </source>
</evidence>
<dbReference type="GO" id="GO:0003700">
    <property type="term" value="F:DNA-binding transcription factor activity"/>
    <property type="evidence" value="ECO:0007669"/>
    <property type="project" value="TreeGrafter"/>
</dbReference>
<dbReference type="AlphaFoldDB" id="A0A1V0UPL6"/>
<evidence type="ECO:0000313" key="7">
    <source>
        <dbReference type="EMBL" id="ARF66898.1"/>
    </source>
</evidence>
<dbReference type="GO" id="GO:0003677">
    <property type="term" value="F:DNA binding"/>
    <property type="evidence" value="ECO:0007669"/>
    <property type="project" value="UniProtKB-KW"/>
</dbReference>
<dbReference type="RefSeq" id="WP_023482955.1">
    <property type="nucleotide sequence ID" value="NZ_CP019794.1"/>
</dbReference>
<evidence type="ECO:0000259" key="5">
    <source>
        <dbReference type="Pfam" id="PF00027"/>
    </source>
</evidence>
<gene>
    <name evidence="7" type="ORF">B7C51_02390</name>
</gene>
<proteinExistence type="predicted"/>
<dbReference type="GeneID" id="64218513"/>
<name>A0A1V0UPL6_9BACL</name>
<dbReference type="Proteomes" id="UP000192727">
    <property type="component" value="Chromosome"/>
</dbReference>
<evidence type="ECO:0000256" key="3">
    <source>
        <dbReference type="ARBA" id="ARBA00023159"/>
    </source>
</evidence>
<reference evidence="7 8" key="1">
    <citation type="submission" date="2017-03" db="EMBL/GenBank/DDBJ databases">
        <title>Paenibacillus larvae genome sequencing.</title>
        <authorList>
            <person name="Dingman D.W."/>
        </authorList>
    </citation>
    <scope>NUCLEOTIDE SEQUENCE [LARGE SCALE GENOMIC DNA]</scope>
    <source>
        <strain evidence="7 8">SAG 10367</strain>
    </source>
</reference>
<evidence type="ECO:0000256" key="1">
    <source>
        <dbReference type="ARBA" id="ARBA00023015"/>
    </source>
</evidence>
<dbReference type="InterPro" id="IPR014710">
    <property type="entry name" value="RmlC-like_jellyroll"/>
</dbReference>
<dbReference type="PANTHER" id="PTHR24567:SF74">
    <property type="entry name" value="HTH-TYPE TRANSCRIPTIONAL REGULATOR ARCR"/>
    <property type="match status" value="1"/>
</dbReference>
<dbReference type="Pfam" id="PF00325">
    <property type="entry name" value="Crp"/>
    <property type="match status" value="1"/>
</dbReference>
<dbReference type="PANTHER" id="PTHR24567">
    <property type="entry name" value="CRP FAMILY TRANSCRIPTIONAL REGULATORY PROTEIN"/>
    <property type="match status" value="1"/>
</dbReference>
<feature type="domain" description="HTH crp-type" evidence="6">
    <location>
        <begin position="140"/>
        <end position="162"/>
    </location>
</feature>
<keyword evidence="1" id="KW-0805">Transcription regulation</keyword>
<evidence type="ECO:0000256" key="4">
    <source>
        <dbReference type="ARBA" id="ARBA00023163"/>
    </source>
</evidence>
<dbReference type="Gene3D" id="2.60.120.10">
    <property type="entry name" value="Jelly Rolls"/>
    <property type="match status" value="1"/>
</dbReference>
<keyword evidence="2" id="KW-0238">DNA-binding</keyword>
<dbReference type="InterPro" id="IPR036390">
    <property type="entry name" value="WH_DNA-bd_sf"/>
</dbReference>
<organism evidence="7 8">
    <name type="scientific">Paenibacillus larvae subsp. pulvifaciens</name>
    <dbReference type="NCBI Taxonomy" id="1477"/>
    <lineage>
        <taxon>Bacteria</taxon>
        <taxon>Bacillati</taxon>
        <taxon>Bacillota</taxon>
        <taxon>Bacilli</taxon>
        <taxon>Bacillales</taxon>
        <taxon>Paenibacillaceae</taxon>
        <taxon>Paenibacillus</taxon>
    </lineage>
</organism>
<dbReference type="InterPro" id="IPR000595">
    <property type="entry name" value="cNMP-bd_dom"/>
</dbReference>
<evidence type="ECO:0000259" key="6">
    <source>
        <dbReference type="Pfam" id="PF00325"/>
    </source>
</evidence>
<protein>
    <submittedName>
        <fullName evidence="7">Crp/Fnr family transcriptional regulator</fullName>
    </submittedName>
</protein>
<dbReference type="CDD" id="cd00038">
    <property type="entry name" value="CAP_ED"/>
    <property type="match status" value="1"/>
</dbReference>